<dbReference type="EMBL" id="AGNL01015189">
    <property type="protein sequence ID" value="EJK66217.1"/>
    <property type="molecule type" value="Genomic_DNA"/>
</dbReference>
<name>K0T743_THAOC</name>
<reference evidence="1 2" key="1">
    <citation type="journal article" date="2012" name="Genome Biol.">
        <title>Genome and low-iron response of an oceanic diatom adapted to chronic iron limitation.</title>
        <authorList>
            <person name="Lommer M."/>
            <person name="Specht M."/>
            <person name="Roy A.S."/>
            <person name="Kraemer L."/>
            <person name="Andreson R."/>
            <person name="Gutowska M.A."/>
            <person name="Wolf J."/>
            <person name="Bergner S.V."/>
            <person name="Schilhabel M.B."/>
            <person name="Klostermeier U.C."/>
            <person name="Beiko R.G."/>
            <person name="Rosenstiel P."/>
            <person name="Hippler M."/>
            <person name="Laroche J."/>
        </authorList>
    </citation>
    <scope>NUCLEOTIDE SEQUENCE [LARGE SCALE GENOMIC DNA]</scope>
    <source>
        <strain evidence="1 2">CCMP1005</strain>
    </source>
</reference>
<keyword evidence="2" id="KW-1185">Reference proteome</keyword>
<evidence type="ECO:0008006" key="3">
    <source>
        <dbReference type="Google" id="ProtNLM"/>
    </source>
</evidence>
<gene>
    <name evidence="1" type="ORF">THAOC_12877</name>
</gene>
<dbReference type="Proteomes" id="UP000266841">
    <property type="component" value="Unassembled WGS sequence"/>
</dbReference>
<organism evidence="1 2">
    <name type="scientific">Thalassiosira oceanica</name>
    <name type="common">Marine diatom</name>
    <dbReference type="NCBI Taxonomy" id="159749"/>
    <lineage>
        <taxon>Eukaryota</taxon>
        <taxon>Sar</taxon>
        <taxon>Stramenopiles</taxon>
        <taxon>Ochrophyta</taxon>
        <taxon>Bacillariophyta</taxon>
        <taxon>Coscinodiscophyceae</taxon>
        <taxon>Thalassiosirophycidae</taxon>
        <taxon>Thalassiosirales</taxon>
        <taxon>Thalassiosiraceae</taxon>
        <taxon>Thalassiosira</taxon>
    </lineage>
</organism>
<dbReference type="AlphaFoldDB" id="K0T743"/>
<comment type="caution">
    <text evidence="1">The sequence shown here is derived from an EMBL/GenBank/DDBJ whole genome shotgun (WGS) entry which is preliminary data.</text>
</comment>
<dbReference type="InterPro" id="IPR043136">
    <property type="entry name" value="B30.2/SPRY_sf"/>
</dbReference>
<sequence>MVCARGAAKRRRISTVEPALTILANIDVLGHLATFLEAGELCQVRATCKTLGSSDESTFDGLSMTEEAARRMFESASDEEKAKMRCFDDEGWIELCHHLLMLRTPLTFDQLGHVEYQAGDKAAVQGRGFGAAICGNHIMRAGKHWATFISGGLGSFVGVIRPLPGWGVDARIHLPFIPGDHEDLRRERTSRWEGDVHFCILVLHNGKCRYSNFDRNPEISMKWSNWEGDNKYNSGINILGTLLDLDNGTLSVYQNGQRLGILKDGLAGQYCWITCFVKNSASIKIERGYVAIDA</sequence>
<evidence type="ECO:0000313" key="2">
    <source>
        <dbReference type="Proteomes" id="UP000266841"/>
    </source>
</evidence>
<evidence type="ECO:0000313" key="1">
    <source>
        <dbReference type="EMBL" id="EJK66217.1"/>
    </source>
</evidence>
<dbReference type="Gene3D" id="2.60.120.920">
    <property type="match status" value="1"/>
</dbReference>
<protein>
    <recommendedName>
        <fullName evidence="3">B30.2/SPRY domain-containing protein</fullName>
    </recommendedName>
</protein>
<proteinExistence type="predicted"/>
<accession>K0T743</accession>